<dbReference type="EMBL" id="HM193369">
    <property type="protein sequence ID" value="AEE65493.1"/>
    <property type="molecule type" value="Genomic_DNA"/>
</dbReference>
<name>F6K0Z1_9BACT</name>
<protein>
    <submittedName>
        <fullName evidence="2">Uncharacterized protein</fullName>
    </submittedName>
</protein>
<reference evidence="2" key="1">
    <citation type="submission" date="2010-05" db="EMBL/GenBank/DDBJ databases">
        <title>Fluostatin gene cluster.</title>
        <authorList>
            <person name="Feng Z."/>
            <person name="Brady S.F."/>
        </authorList>
    </citation>
    <scope>NUCLEOTIDE SEQUENCE</scope>
</reference>
<accession>F6K0Z1</accession>
<feature type="compositionally biased region" description="Basic and acidic residues" evidence="1">
    <location>
        <begin position="1"/>
        <end position="11"/>
    </location>
</feature>
<evidence type="ECO:0000313" key="2">
    <source>
        <dbReference type="EMBL" id="AEE65493.1"/>
    </source>
</evidence>
<dbReference type="AlphaFoldDB" id="F6K0Z1"/>
<evidence type="ECO:0000256" key="1">
    <source>
        <dbReference type="SAM" id="MobiDB-lite"/>
    </source>
</evidence>
<organism evidence="2">
    <name type="scientific">uncultured bacterium BAC AB649/1850</name>
    <dbReference type="NCBI Taxonomy" id="1037453"/>
    <lineage>
        <taxon>Bacteria</taxon>
        <taxon>environmental samples</taxon>
    </lineage>
</organism>
<proteinExistence type="predicted"/>
<sequence length="628" mass="68053">MTTTADHEAAARRAARAQARLSRRPSRLGEVGGRTETPDRTYDPKAGFPGLLDHVRRTAAAQPPHTAALTLLTLDGHVPADVQLRALRLDDEAAMAAVFGLSWRADEPDPPVGETAFVGEIGLTTSGRVVLRVPSAPPLAGDVDLVGPAIRVPWPAAAIESYQKHLEVLRVRTAESVEDARTWLAEVGETGREEMLDLLIEAALRTAPFVLYQGDRLYTNFRERNTLTGKTLWPGHPDCALSALKGVPLALWSDNDALLVVCLTLLVRSAGFGRIEEANSTQLTPDHIAELLERTRRRYDTVPGGARVAPAPTARVADLAKLADDLKRRRGQLDADAGVYREIHGPLMHKIEKIAGPWSPAAEEREQALCARLRERLPIDGACLADLGAAVAAEPAWLSAPHGAFGTGLESLVYETVAAATSVFAADFAMSRGLRSLPTLIRALRSGDWSRITEWELPEFFCCVVPDPDATRHFGRSVERLADAAWSMSARMQYNSWHFIAGNLPRTPDVVARDHFVPPVVPDIAYYSDQHHHGHLAARVRFSIRSPQAVTILGRRFGGFVDLRLLRCDGEPFAEVDLQAAHRLSGFVATATSAAAALVAEGQDVAVTAFDTSWHMATIAAAAAGLTR</sequence>
<feature type="region of interest" description="Disordered" evidence="1">
    <location>
        <begin position="1"/>
        <end position="46"/>
    </location>
</feature>